<evidence type="ECO:0000313" key="2">
    <source>
        <dbReference type="EMBL" id="ODM97041.1"/>
    </source>
</evidence>
<evidence type="ECO:0000313" key="3">
    <source>
        <dbReference type="Proteomes" id="UP000094527"/>
    </source>
</evidence>
<protein>
    <submittedName>
        <fullName evidence="2">Echinoderm microtubule-associated protein-like elp-1</fullName>
    </submittedName>
</protein>
<evidence type="ECO:0000256" key="1">
    <source>
        <dbReference type="SAM" id="Coils"/>
    </source>
</evidence>
<accession>A0A1D2MVU4</accession>
<proteinExistence type="predicted"/>
<keyword evidence="1" id="KW-0175">Coiled coil</keyword>
<dbReference type="STRING" id="48709.A0A1D2MVU4"/>
<dbReference type="AlphaFoldDB" id="A0A1D2MVU4"/>
<name>A0A1D2MVU4_ORCCI</name>
<keyword evidence="3" id="KW-1185">Reference proteome</keyword>
<dbReference type="OMA" id="NGSKEWQ"/>
<dbReference type="InterPro" id="IPR049813">
    <property type="entry name" value="Elp-1-like_TD"/>
</dbReference>
<sequence length="72" mass="8339">MLLNLDSNKICLCLYVADEMLENENETLRERVGDLEKKVYEQRDEILCLRATLADVLRRITNLEGSRAISPK</sequence>
<dbReference type="EMBL" id="LJIJ01000477">
    <property type="protein sequence ID" value="ODM97041.1"/>
    <property type="molecule type" value="Genomic_DNA"/>
</dbReference>
<gene>
    <name evidence="2" type="ORF">Ocin01_09652</name>
</gene>
<reference evidence="2 3" key="1">
    <citation type="journal article" date="2016" name="Genome Biol. Evol.">
        <title>Gene Family Evolution Reflects Adaptation to Soil Environmental Stressors in the Genome of the Collembolan Orchesella cincta.</title>
        <authorList>
            <person name="Faddeeva-Vakhrusheva A."/>
            <person name="Derks M.F."/>
            <person name="Anvar S.Y."/>
            <person name="Agamennone V."/>
            <person name="Suring W."/>
            <person name="Smit S."/>
            <person name="van Straalen N.M."/>
            <person name="Roelofs D."/>
        </authorList>
    </citation>
    <scope>NUCLEOTIDE SEQUENCE [LARGE SCALE GENOMIC DNA]</scope>
    <source>
        <tissue evidence="2">Mixed pool</tissue>
    </source>
</reference>
<dbReference type="OrthoDB" id="47802at2759"/>
<feature type="coiled-coil region" evidence="1">
    <location>
        <begin position="18"/>
        <end position="45"/>
    </location>
</feature>
<dbReference type="CDD" id="cd21931">
    <property type="entry name" value="TD_EMAP-like"/>
    <property type="match status" value="1"/>
</dbReference>
<comment type="caution">
    <text evidence="2">The sequence shown here is derived from an EMBL/GenBank/DDBJ whole genome shotgun (WGS) entry which is preliminary data.</text>
</comment>
<organism evidence="2 3">
    <name type="scientific">Orchesella cincta</name>
    <name type="common">Springtail</name>
    <name type="synonym">Podura cincta</name>
    <dbReference type="NCBI Taxonomy" id="48709"/>
    <lineage>
        <taxon>Eukaryota</taxon>
        <taxon>Metazoa</taxon>
        <taxon>Ecdysozoa</taxon>
        <taxon>Arthropoda</taxon>
        <taxon>Hexapoda</taxon>
        <taxon>Collembola</taxon>
        <taxon>Entomobryomorpha</taxon>
        <taxon>Entomobryoidea</taxon>
        <taxon>Orchesellidae</taxon>
        <taxon>Orchesellinae</taxon>
        <taxon>Orchesella</taxon>
    </lineage>
</organism>
<dbReference type="Proteomes" id="UP000094527">
    <property type="component" value="Unassembled WGS sequence"/>
</dbReference>